<comment type="caution">
    <text evidence="1">The sequence shown here is derived from an EMBL/GenBank/DDBJ whole genome shotgun (WGS) entry which is preliminary data.</text>
</comment>
<name>A0A0F9UM30_9ZZZZ</name>
<evidence type="ECO:0000313" key="1">
    <source>
        <dbReference type="EMBL" id="KKN54628.1"/>
    </source>
</evidence>
<organism evidence="1">
    <name type="scientific">marine sediment metagenome</name>
    <dbReference type="NCBI Taxonomy" id="412755"/>
    <lineage>
        <taxon>unclassified sequences</taxon>
        <taxon>metagenomes</taxon>
        <taxon>ecological metagenomes</taxon>
    </lineage>
</organism>
<sequence length="53" mass="6363">MYLKKGKYSNENEIVETHEKEYSYKVVFGPYKKDIDTLMSSDFMDDSSKDWKN</sequence>
<dbReference type="EMBL" id="LAZR01000920">
    <property type="protein sequence ID" value="KKN54628.1"/>
    <property type="molecule type" value="Genomic_DNA"/>
</dbReference>
<gene>
    <name evidence="1" type="ORF">LCGC14_0590510</name>
</gene>
<accession>A0A0F9UM30</accession>
<proteinExistence type="predicted"/>
<dbReference type="AlphaFoldDB" id="A0A0F9UM30"/>
<protein>
    <submittedName>
        <fullName evidence="1">Uncharacterized protein</fullName>
    </submittedName>
</protein>
<reference evidence="1" key="1">
    <citation type="journal article" date="2015" name="Nature">
        <title>Complex archaea that bridge the gap between prokaryotes and eukaryotes.</title>
        <authorList>
            <person name="Spang A."/>
            <person name="Saw J.H."/>
            <person name="Jorgensen S.L."/>
            <person name="Zaremba-Niedzwiedzka K."/>
            <person name="Martijn J."/>
            <person name="Lind A.E."/>
            <person name="van Eijk R."/>
            <person name="Schleper C."/>
            <person name="Guy L."/>
            <person name="Ettema T.J."/>
        </authorList>
    </citation>
    <scope>NUCLEOTIDE SEQUENCE</scope>
</reference>